<dbReference type="Proteomes" id="UP000179242">
    <property type="component" value="Unassembled WGS sequence"/>
</dbReference>
<protein>
    <submittedName>
        <fullName evidence="9">Uncharacterized protein</fullName>
    </submittedName>
</protein>
<gene>
    <name evidence="9" type="ORF">A2438_06710</name>
</gene>
<proteinExistence type="inferred from homology"/>
<dbReference type="GO" id="GO:0051117">
    <property type="term" value="F:ATPase binding"/>
    <property type="evidence" value="ECO:0007669"/>
    <property type="project" value="TreeGrafter"/>
</dbReference>
<evidence type="ECO:0000256" key="8">
    <source>
        <dbReference type="SAM" id="Phobius"/>
    </source>
</evidence>
<dbReference type="PANTHER" id="PTHR11629:SF63">
    <property type="entry name" value="V-TYPE PROTON ATPASE SUBUNIT A"/>
    <property type="match status" value="1"/>
</dbReference>
<feature type="transmembrane region" description="Helical" evidence="8">
    <location>
        <begin position="350"/>
        <end position="377"/>
    </location>
</feature>
<reference evidence="9 10" key="1">
    <citation type="journal article" date="2016" name="Nat. Commun.">
        <title>Thousands of microbial genomes shed light on interconnected biogeochemical processes in an aquifer system.</title>
        <authorList>
            <person name="Anantharaman K."/>
            <person name="Brown C.T."/>
            <person name="Hug L.A."/>
            <person name="Sharon I."/>
            <person name="Castelle C.J."/>
            <person name="Probst A.J."/>
            <person name="Thomas B.C."/>
            <person name="Singh A."/>
            <person name="Wilkins M.J."/>
            <person name="Karaoz U."/>
            <person name="Brodie E.L."/>
            <person name="Williams K.H."/>
            <person name="Hubbard S.S."/>
            <person name="Banfield J.F."/>
        </authorList>
    </citation>
    <scope>NUCLEOTIDE SEQUENCE [LARGE SCALE GENOMIC DNA]</scope>
</reference>
<dbReference type="PANTHER" id="PTHR11629">
    <property type="entry name" value="VACUOLAR PROTON ATPASES"/>
    <property type="match status" value="1"/>
</dbReference>
<keyword evidence="7 8" id="KW-0472">Membrane</keyword>
<keyword evidence="3" id="KW-0813">Transport</keyword>
<dbReference type="GO" id="GO:0046961">
    <property type="term" value="F:proton-transporting ATPase activity, rotational mechanism"/>
    <property type="evidence" value="ECO:0007669"/>
    <property type="project" value="InterPro"/>
</dbReference>
<evidence type="ECO:0000256" key="6">
    <source>
        <dbReference type="ARBA" id="ARBA00023065"/>
    </source>
</evidence>
<feature type="transmembrane region" description="Helical" evidence="8">
    <location>
        <begin position="550"/>
        <end position="573"/>
    </location>
</feature>
<comment type="similarity">
    <text evidence="2">Belongs to the V-ATPase 116 kDa subunit family.</text>
</comment>
<evidence type="ECO:0000256" key="4">
    <source>
        <dbReference type="ARBA" id="ARBA00022692"/>
    </source>
</evidence>
<feature type="transmembrane region" description="Helical" evidence="8">
    <location>
        <begin position="389"/>
        <end position="413"/>
    </location>
</feature>
<dbReference type="InterPro" id="IPR002490">
    <property type="entry name" value="V-ATPase_116kDa_su"/>
</dbReference>
<dbReference type="Gene3D" id="3.30.70.2750">
    <property type="match status" value="1"/>
</dbReference>
<keyword evidence="5 8" id="KW-1133">Transmembrane helix</keyword>
<evidence type="ECO:0000313" key="9">
    <source>
        <dbReference type="EMBL" id="OGC39660.1"/>
    </source>
</evidence>
<feature type="transmembrane region" description="Helical" evidence="8">
    <location>
        <begin position="579"/>
        <end position="603"/>
    </location>
</feature>
<evidence type="ECO:0000256" key="2">
    <source>
        <dbReference type="ARBA" id="ARBA00009904"/>
    </source>
</evidence>
<dbReference type="AlphaFoldDB" id="A0A1F4U4A2"/>
<evidence type="ECO:0000313" key="10">
    <source>
        <dbReference type="Proteomes" id="UP000179242"/>
    </source>
</evidence>
<comment type="caution">
    <text evidence="9">The sequence shown here is derived from an EMBL/GenBank/DDBJ whole genome shotgun (WGS) entry which is preliminary data.</text>
</comment>
<dbReference type="Gene3D" id="1.20.1460.20">
    <property type="match status" value="1"/>
</dbReference>
<evidence type="ECO:0000256" key="5">
    <source>
        <dbReference type="ARBA" id="ARBA00022989"/>
    </source>
</evidence>
<keyword evidence="6" id="KW-0406">Ion transport</keyword>
<organism evidence="9 10">
    <name type="scientific">candidate division WOR-1 bacterium RIFOXYC2_FULL_46_14</name>
    <dbReference type="NCBI Taxonomy" id="1802587"/>
    <lineage>
        <taxon>Bacteria</taxon>
        <taxon>Bacillati</taxon>
        <taxon>Saganbacteria</taxon>
    </lineage>
</organism>
<comment type="subcellular location">
    <subcellularLocation>
        <location evidence="1">Membrane</location>
        <topology evidence="1">Multi-pass membrane protein</topology>
    </subcellularLocation>
</comment>
<evidence type="ECO:0000256" key="7">
    <source>
        <dbReference type="ARBA" id="ARBA00023136"/>
    </source>
</evidence>
<dbReference type="GO" id="GO:0033179">
    <property type="term" value="C:proton-transporting V-type ATPase, V0 domain"/>
    <property type="evidence" value="ECO:0007669"/>
    <property type="project" value="InterPro"/>
</dbReference>
<dbReference type="Gene3D" id="3.30.70.2170">
    <property type="match status" value="1"/>
</dbReference>
<dbReference type="GO" id="GO:0016471">
    <property type="term" value="C:vacuolar proton-transporting V-type ATPase complex"/>
    <property type="evidence" value="ECO:0007669"/>
    <property type="project" value="TreeGrafter"/>
</dbReference>
<accession>A0A1F4U4A2</accession>
<evidence type="ECO:0000256" key="1">
    <source>
        <dbReference type="ARBA" id="ARBA00004141"/>
    </source>
</evidence>
<keyword evidence="4 8" id="KW-0812">Transmembrane</keyword>
<name>A0A1F4U4A2_UNCSA</name>
<sequence>MEKIQIAALKQDQETILLALERQEIIDIRSFKETEKEPPSPQKYNLAELKSAITFLENTAKKKKSFIDTFLSPKEIASEKEVNRTFREFDGTKVVKEIEAVENRLNTLDLFKKELLSDLEKLLPWQGLKTRLAWLTGLAHAKADCGMVKTKNLKQITKVFEESSLAVELAIIKREKTNTYLTVIYLVSEAETVSGILSKNGFQEVSLPLTENTPPQEINNLKNALQQVSLEIEEEKTKAKKLLVHLTGLKYIYDYLLGNQAREELKNNFAGTKYTFIIEGWIEKSRLKELKDRLSAIVPQIEIVPIEPEQNEAPPVVIRNPKAFGPFELITRTYGAPSPNELDPTLPLSFFFALFFGLCLGDFGYGIMLTLFSVYFLKKYRLPAGGKNLFVLLLFGGLAATAVGVLTGSYFGFTPKNIPLSFLSDLQIIDPIENPLVMLVFSLALGVAQILFGILLQFVNKFRRREYFSAFCDDALWFFFLGALIFWIIAGTLGSNLAGPAQKLSAAGAILLILTQGRNEKGFLKKLTGGLLSLYKVSGYMGDTLSYSRLLALGMSSAIIGSVINILSGMVAGVPYVGFLLMALLLAVGHIFNLLVSTLGAFVHSMRLQMVEFFSKFFEGGGKEFNPYKRTADYTILQKEEKLWN</sequence>
<feature type="transmembrane region" description="Helical" evidence="8">
    <location>
        <begin position="436"/>
        <end position="456"/>
    </location>
</feature>
<feature type="transmembrane region" description="Helical" evidence="8">
    <location>
        <begin position="476"/>
        <end position="494"/>
    </location>
</feature>
<dbReference type="GO" id="GO:0007035">
    <property type="term" value="P:vacuolar acidification"/>
    <property type="evidence" value="ECO:0007669"/>
    <property type="project" value="TreeGrafter"/>
</dbReference>
<evidence type="ECO:0000256" key="3">
    <source>
        <dbReference type="ARBA" id="ARBA00022448"/>
    </source>
</evidence>
<dbReference type="EMBL" id="MEUJ01000006">
    <property type="protein sequence ID" value="OGC39660.1"/>
    <property type="molecule type" value="Genomic_DNA"/>
</dbReference>
<dbReference type="Pfam" id="PF01496">
    <property type="entry name" value="V_ATPase_I"/>
    <property type="match status" value="2"/>
</dbReference>